<dbReference type="InterPro" id="IPR029058">
    <property type="entry name" value="AB_hydrolase_fold"/>
</dbReference>
<dbReference type="EMBL" id="CM002803">
    <property type="protein sequence ID" value="KEI67295.1"/>
    <property type="molecule type" value="Genomic_DNA"/>
</dbReference>
<feature type="domain" description="AB hydrolase-1" evidence="1">
    <location>
        <begin position="42"/>
        <end position="226"/>
    </location>
</feature>
<evidence type="ECO:0000259" key="1">
    <source>
        <dbReference type="Pfam" id="PF12697"/>
    </source>
</evidence>
<protein>
    <recommendedName>
        <fullName evidence="1">AB hydrolase-1 domain-containing protein</fullName>
    </recommendedName>
</protein>
<dbReference type="SUPFAM" id="SSF53474">
    <property type="entry name" value="alpha/beta-Hydrolases"/>
    <property type="match status" value="1"/>
</dbReference>
<name>A0A073CTF1_PLAA1</name>
<dbReference type="GeneID" id="77289147"/>
<dbReference type="InterPro" id="IPR000073">
    <property type="entry name" value="AB_hydrolase_1"/>
</dbReference>
<dbReference type="RefSeq" id="WP_144390455.1">
    <property type="nucleotide sequence ID" value="NZ_CM002803.1"/>
</dbReference>
<dbReference type="STRING" id="388467.A19Y_2370"/>
<dbReference type="eggNOG" id="COG0596">
    <property type="taxonomic scope" value="Bacteria"/>
</dbReference>
<reference evidence="2 3" key="1">
    <citation type="journal article" date="2014" name="Appl. Environ. Microbiol.">
        <title>Elucidation of insertion elements encoded on plasmids and in vitro construction of shuttle vectors from the toxic cyanobacterium Planktothrix.</title>
        <authorList>
            <person name="Christiansen G."/>
            <person name="Goesmann A."/>
            <person name="Kurmayer R."/>
        </authorList>
    </citation>
    <scope>NUCLEOTIDE SEQUENCE [LARGE SCALE GENOMIC DNA]</scope>
    <source>
        <strain evidence="2 3">NIVA-CYA 126/8</strain>
    </source>
</reference>
<dbReference type="Pfam" id="PF12697">
    <property type="entry name" value="Abhydrolase_6"/>
    <property type="match status" value="1"/>
</dbReference>
<dbReference type="AlphaFoldDB" id="A0A073CTF1"/>
<dbReference type="PANTHER" id="PTHR46438">
    <property type="entry name" value="ALPHA/BETA-HYDROLASES SUPERFAMILY PROTEIN"/>
    <property type="match status" value="1"/>
</dbReference>
<accession>A0A073CTF1</accession>
<dbReference type="Proteomes" id="UP000027395">
    <property type="component" value="Chromosome"/>
</dbReference>
<gene>
    <name evidence="2" type="ORF">A19Y_2370</name>
</gene>
<dbReference type="PATRIC" id="fig|388467.6.peg.2320"/>
<evidence type="ECO:0000313" key="3">
    <source>
        <dbReference type="Proteomes" id="UP000027395"/>
    </source>
</evidence>
<sequence>MKANSQSSLFTPESKSYNWQGYECYYEYYPTVNPNIDNDISLLLIHPIGVGLSGNFWYRFCQESRENGLNHAIYNPDLIGCGNSDIPKFAYYPQDWAEQLHYFLQNIIQKPVIIIVQGALLPVAIALTQLQNKSNSNLIKGLILSGPPAWRVMNEPSSEKQQKLVWNLFFDSPIGNLFWLYARRRQFIESFSIRQLFAKAEDVDQNWLDLLETGAKNDQSRYAVYSFLAGFWRQNYTDIMAEISIPTLAVFGTTASSISRSGFSETPEQRCQLYEKGWKNCQSAIIPGRNVLPYESTSEFVKIVAKFIRQLTPNFSD</sequence>
<organism evidence="2 3">
    <name type="scientific">Planktothrix agardhii (strain NIVA-CYA 126/8)</name>
    <dbReference type="NCBI Taxonomy" id="388467"/>
    <lineage>
        <taxon>Bacteria</taxon>
        <taxon>Bacillati</taxon>
        <taxon>Cyanobacteriota</taxon>
        <taxon>Cyanophyceae</taxon>
        <taxon>Oscillatoriophycideae</taxon>
        <taxon>Oscillatoriales</taxon>
        <taxon>Microcoleaceae</taxon>
        <taxon>Planktothrix</taxon>
    </lineage>
</organism>
<proteinExistence type="predicted"/>
<dbReference type="PANTHER" id="PTHR46438:SF2">
    <property type="entry name" value="ALPHA_BETA-HYDROLASES SUPERFAMILY PROTEIN"/>
    <property type="match status" value="1"/>
</dbReference>
<dbReference type="Gene3D" id="3.40.50.1820">
    <property type="entry name" value="alpha/beta hydrolase"/>
    <property type="match status" value="1"/>
</dbReference>
<dbReference type="HOGENOM" id="CLU_081870_0_0_3"/>
<keyword evidence="3" id="KW-1185">Reference proteome</keyword>
<evidence type="ECO:0000313" key="2">
    <source>
        <dbReference type="EMBL" id="KEI67295.1"/>
    </source>
</evidence>